<feature type="region of interest" description="Disordered" evidence="1">
    <location>
        <begin position="1"/>
        <end position="20"/>
    </location>
</feature>
<feature type="compositionally biased region" description="Low complexity" evidence="1">
    <location>
        <begin position="280"/>
        <end position="296"/>
    </location>
</feature>
<dbReference type="InterPro" id="IPR000008">
    <property type="entry name" value="C2_dom"/>
</dbReference>
<feature type="region of interest" description="Disordered" evidence="1">
    <location>
        <begin position="324"/>
        <end position="362"/>
    </location>
</feature>
<dbReference type="Proteomes" id="UP000001514">
    <property type="component" value="Unassembled WGS sequence"/>
</dbReference>
<feature type="compositionally biased region" description="Polar residues" evidence="1">
    <location>
        <begin position="259"/>
        <end position="272"/>
    </location>
</feature>
<gene>
    <name evidence="3" type="ORF">SELMODRAFT_84385</name>
</gene>
<name>D8R2Z6_SELML</name>
<evidence type="ECO:0000313" key="4">
    <source>
        <dbReference type="Proteomes" id="UP000001514"/>
    </source>
</evidence>
<dbReference type="Pfam" id="PF00168">
    <property type="entry name" value="C2"/>
    <property type="match status" value="1"/>
</dbReference>
<dbReference type="EMBL" id="GL377571">
    <property type="protein sequence ID" value="EFJ32857.1"/>
    <property type="molecule type" value="Genomic_DNA"/>
</dbReference>
<dbReference type="CDD" id="cd00030">
    <property type="entry name" value="C2"/>
    <property type="match status" value="1"/>
</dbReference>
<evidence type="ECO:0000259" key="2">
    <source>
        <dbReference type="PROSITE" id="PS50004"/>
    </source>
</evidence>
<keyword evidence="4" id="KW-1185">Reference proteome</keyword>
<sequence length="362" mass="39243">MIAALPSYSSSALGDDHDEQQSSFQGGILEVRVHDAQGIHNICIYDKQDVFAKFSFTHGKAEPVCTQVIAKAGKNPVFNESFQLPVTRPNSVLKCEMWMSSRAHSYLEDQLLGFALVPLSSLASKGQDQPEAYGLSSTELFHSPAGIVRLTLAFREGALASDDHASPADQCSPGPVVGSPPWQGDGGEFERIEFPDLQAASEDQQLVSSYLEISSSSHKSSGIVTGPSLLFEAKSSSKDHDSGNLTSSHHHQYHRAAEKNTSPSSSEVGTTCSDDHDQSSDSSGEASSSSISSDSPDMQQQFVDMYMKSMQQFTEALAKMQLPLDLDRKDTSTPNAKKSKSHQDSGDHGKNHRVFYGSRAFF</sequence>
<dbReference type="SMART" id="SM00239">
    <property type="entry name" value="C2"/>
    <property type="match status" value="1"/>
</dbReference>
<dbReference type="InterPro" id="IPR035892">
    <property type="entry name" value="C2_domain_sf"/>
</dbReference>
<feature type="domain" description="C2" evidence="2">
    <location>
        <begin position="9"/>
        <end position="133"/>
    </location>
</feature>
<dbReference type="HOGENOM" id="CLU_027695_0_0_1"/>
<protein>
    <recommendedName>
        <fullName evidence="2">C2 domain-containing protein</fullName>
    </recommendedName>
</protein>
<reference evidence="3 4" key="1">
    <citation type="journal article" date="2011" name="Science">
        <title>The Selaginella genome identifies genetic changes associated with the evolution of vascular plants.</title>
        <authorList>
            <person name="Banks J.A."/>
            <person name="Nishiyama T."/>
            <person name="Hasebe M."/>
            <person name="Bowman J.L."/>
            <person name="Gribskov M."/>
            <person name="dePamphilis C."/>
            <person name="Albert V.A."/>
            <person name="Aono N."/>
            <person name="Aoyama T."/>
            <person name="Ambrose B.A."/>
            <person name="Ashton N.W."/>
            <person name="Axtell M.J."/>
            <person name="Barker E."/>
            <person name="Barker M.S."/>
            <person name="Bennetzen J.L."/>
            <person name="Bonawitz N.D."/>
            <person name="Chapple C."/>
            <person name="Cheng C."/>
            <person name="Correa L.G."/>
            <person name="Dacre M."/>
            <person name="DeBarry J."/>
            <person name="Dreyer I."/>
            <person name="Elias M."/>
            <person name="Engstrom E.M."/>
            <person name="Estelle M."/>
            <person name="Feng L."/>
            <person name="Finet C."/>
            <person name="Floyd S.K."/>
            <person name="Frommer W.B."/>
            <person name="Fujita T."/>
            <person name="Gramzow L."/>
            <person name="Gutensohn M."/>
            <person name="Harholt J."/>
            <person name="Hattori M."/>
            <person name="Heyl A."/>
            <person name="Hirai T."/>
            <person name="Hiwatashi Y."/>
            <person name="Ishikawa M."/>
            <person name="Iwata M."/>
            <person name="Karol K.G."/>
            <person name="Koehler B."/>
            <person name="Kolukisaoglu U."/>
            <person name="Kubo M."/>
            <person name="Kurata T."/>
            <person name="Lalonde S."/>
            <person name="Li K."/>
            <person name="Li Y."/>
            <person name="Litt A."/>
            <person name="Lyons E."/>
            <person name="Manning G."/>
            <person name="Maruyama T."/>
            <person name="Michael T.P."/>
            <person name="Mikami K."/>
            <person name="Miyazaki S."/>
            <person name="Morinaga S."/>
            <person name="Murata T."/>
            <person name="Mueller-Roeber B."/>
            <person name="Nelson D.R."/>
            <person name="Obara M."/>
            <person name="Oguri Y."/>
            <person name="Olmstead R.G."/>
            <person name="Onodera N."/>
            <person name="Petersen B.L."/>
            <person name="Pils B."/>
            <person name="Prigge M."/>
            <person name="Rensing S.A."/>
            <person name="Riano-Pachon D.M."/>
            <person name="Roberts A.W."/>
            <person name="Sato Y."/>
            <person name="Scheller H.V."/>
            <person name="Schulz B."/>
            <person name="Schulz C."/>
            <person name="Shakirov E.V."/>
            <person name="Shibagaki N."/>
            <person name="Shinohara N."/>
            <person name="Shippen D.E."/>
            <person name="Soerensen I."/>
            <person name="Sotooka R."/>
            <person name="Sugimoto N."/>
            <person name="Sugita M."/>
            <person name="Sumikawa N."/>
            <person name="Tanurdzic M."/>
            <person name="Theissen G."/>
            <person name="Ulvskov P."/>
            <person name="Wakazuki S."/>
            <person name="Weng J.K."/>
            <person name="Willats W.W."/>
            <person name="Wipf D."/>
            <person name="Wolf P.G."/>
            <person name="Yang L."/>
            <person name="Zimmer A.D."/>
            <person name="Zhu Q."/>
            <person name="Mitros T."/>
            <person name="Hellsten U."/>
            <person name="Loque D."/>
            <person name="Otillar R."/>
            <person name="Salamov A."/>
            <person name="Schmutz J."/>
            <person name="Shapiro H."/>
            <person name="Lindquist E."/>
            <person name="Lucas S."/>
            <person name="Rokhsar D."/>
            <person name="Grigoriev I.V."/>
        </authorList>
    </citation>
    <scope>NUCLEOTIDE SEQUENCE [LARGE SCALE GENOMIC DNA]</scope>
</reference>
<dbReference type="SUPFAM" id="SSF49562">
    <property type="entry name" value="C2 domain (Calcium/lipid-binding domain, CaLB)"/>
    <property type="match status" value="1"/>
</dbReference>
<organism evidence="4">
    <name type="scientific">Selaginella moellendorffii</name>
    <name type="common">Spikemoss</name>
    <dbReference type="NCBI Taxonomy" id="88036"/>
    <lineage>
        <taxon>Eukaryota</taxon>
        <taxon>Viridiplantae</taxon>
        <taxon>Streptophyta</taxon>
        <taxon>Embryophyta</taxon>
        <taxon>Tracheophyta</taxon>
        <taxon>Lycopodiopsida</taxon>
        <taxon>Selaginellales</taxon>
        <taxon>Selaginellaceae</taxon>
        <taxon>Selaginella</taxon>
    </lineage>
</organism>
<dbReference type="eggNOG" id="ENOG502R3V8">
    <property type="taxonomic scope" value="Eukaryota"/>
</dbReference>
<dbReference type="KEGG" id="smo:SELMODRAFT_84385"/>
<dbReference type="PANTHER" id="PTHR31208">
    <property type="entry name" value="EXPRESSED PROTEIN"/>
    <property type="match status" value="1"/>
</dbReference>
<evidence type="ECO:0000256" key="1">
    <source>
        <dbReference type="SAM" id="MobiDB-lite"/>
    </source>
</evidence>
<proteinExistence type="predicted"/>
<dbReference type="FunCoup" id="D8R2Z6">
    <property type="interactions" value="1448"/>
</dbReference>
<dbReference type="Gramene" id="EFJ32857">
    <property type="protein sequence ID" value="EFJ32857"/>
    <property type="gene ID" value="SELMODRAFT_84385"/>
</dbReference>
<dbReference type="OMA" id="ASENNLM"/>
<dbReference type="InParanoid" id="D8R2Z6"/>
<dbReference type="PROSITE" id="PS50004">
    <property type="entry name" value="C2"/>
    <property type="match status" value="1"/>
</dbReference>
<accession>D8R2Z6</accession>
<feature type="region of interest" description="Disordered" evidence="1">
    <location>
        <begin position="234"/>
        <end position="296"/>
    </location>
</feature>
<feature type="region of interest" description="Disordered" evidence="1">
    <location>
        <begin position="162"/>
        <end position="189"/>
    </location>
</feature>
<dbReference type="AlphaFoldDB" id="D8R2Z6"/>
<dbReference type="Gene3D" id="2.60.40.150">
    <property type="entry name" value="C2 domain"/>
    <property type="match status" value="1"/>
</dbReference>
<evidence type="ECO:0000313" key="3">
    <source>
        <dbReference type="EMBL" id="EFJ32857.1"/>
    </source>
</evidence>
<dbReference type="PANTHER" id="PTHR31208:SF2">
    <property type="entry name" value="DOMAIN-CONTAINING PROTEIN, PUTATIVE, EXPRESSED-RELATED"/>
    <property type="match status" value="1"/>
</dbReference>